<dbReference type="EMBL" id="CP002484">
    <property type="protein sequence ID" value="ADW71501.1"/>
    <property type="molecule type" value="Genomic_DNA"/>
</dbReference>
<protein>
    <submittedName>
        <fullName evidence="1">Uncharacterized protein</fullName>
    </submittedName>
</protein>
<organism evidence="2">
    <name type="scientific">Granulicella tundricola (strain ATCC BAA-1859 / DSM 23138 / MP5ACTX9)</name>
    <dbReference type="NCBI Taxonomy" id="1198114"/>
    <lineage>
        <taxon>Bacteria</taxon>
        <taxon>Pseudomonadati</taxon>
        <taxon>Acidobacteriota</taxon>
        <taxon>Terriglobia</taxon>
        <taxon>Terriglobales</taxon>
        <taxon>Acidobacteriaceae</taxon>
        <taxon>Granulicella</taxon>
    </lineage>
</organism>
<reference evidence="2" key="1">
    <citation type="submission" date="2011-01" db="EMBL/GenBank/DDBJ databases">
        <title>Complete sequence of plasmid4 of Acidobacterium sp. MP5ACTX9.</title>
        <authorList>
            <consortium name="US DOE Joint Genome Institute"/>
            <person name="Lucas S."/>
            <person name="Copeland A."/>
            <person name="Lapidus A."/>
            <person name="Cheng J.-F."/>
            <person name="Goodwin L."/>
            <person name="Pitluck S."/>
            <person name="Teshima H."/>
            <person name="Detter J.C."/>
            <person name="Han C."/>
            <person name="Tapia R."/>
            <person name="Land M."/>
            <person name="Hauser L."/>
            <person name="Kyrpides N."/>
            <person name="Ivanova N."/>
            <person name="Ovchinnikova G."/>
            <person name="Pagani I."/>
            <person name="Rawat S.R."/>
            <person name="Mannisto M."/>
            <person name="Haggblom M.M."/>
            <person name="Woyke T."/>
        </authorList>
    </citation>
    <scope>NUCLEOTIDE SEQUENCE [LARGE SCALE GENOMIC DNA]</scope>
    <source>
        <strain evidence="2">MP5ACTX9</strain>
        <plasmid evidence="2">Plasmid pACIX904</plasmid>
    </source>
</reference>
<dbReference type="HOGENOM" id="CLU_2990346_0_0_0"/>
<dbReference type="Proteomes" id="UP000000343">
    <property type="component" value="Plasmid pACIX904"/>
</dbReference>
<geneLocation type="plasmid" evidence="1 2">
    <name>pACIX904</name>
</geneLocation>
<dbReference type="PaxDb" id="1198114-AciX9_4570"/>
<evidence type="ECO:0000313" key="2">
    <source>
        <dbReference type="Proteomes" id="UP000000343"/>
    </source>
</evidence>
<proteinExistence type="predicted"/>
<keyword evidence="2" id="KW-1185">Reference proteome</keyword>
<sequence>MTGFTANHCATVARAAEFIVTIDLMHYSRSERELTILRTPGSAIIVTKSNAIIRSFI</sequence>
<gene>
    <name evidence="1" type="ordered locus">AciX9_4570</name>
</gene>
<name>E8X7R7_GRATM</name>
<keyword evidence="1" id="KW-0614">Plasmid</keyword>
<dbReference type="KEGG" id="acm:AciX9_4570"/>
<accession>E8X7R7</accession>
<evidence type="ECO:0000313" key="1">
    <source>
        <dbReference type="EMBL" id="ADW71501.1"/>
    </source>
</evidence>
<dbReference type="AlphaFoldDB" id="E8X7R7"/>